<dbReference type="Gene3D" id="2.30.42.10">
    <property type="match status" value="1"/>
</dbReference>
<dbReference type="EMBL" id="QJJR01000005">
    <property type="protein sequence ID" value="PXW91486.1"/>
    <property type="molecule type" value="Genomic_DNA"/>
</dbReference>
<evidence type="ECO:0000259" key="2">
    <source>
        <dbReference type="Pfam" id="PF17820"/>
    </source>
</evidence>
<dbReference type="AlphaFoldDB" id="A0A2V3WDG7"/>
<dbReference type="RefSeq" id="WP_245881973.1">
    <property type="nucleotide sequence ID" value="NZ_QJJR01000005.1"/>
</dbReference>
<evidence type="ECO:0000313" key="3">
    <source>
        <dbReference type="EMBL" id="PXW91486.1"/>
    </source>
</evidence>
<feature type="transmembrane region" description="Helical" evidence="1">
    <location>
        <begin position="219"/>
        <end position="236"/>
    </location>
</feature>
<comment type="caution">
    <text evidence="3">The sequence shown here is derived from an EMBL/GenBank/DDBJ whole genome shotgun (WGS) entry which is preliminary data.</text>
</comment>
<feature type="transmembrane region" description="Helical" evidence="1">
    <location>
        <begin position="143"/>
        <end position="161"/>
    </location>
</feature>
<keyword evidence="1" id="KW-0472">Membrane</keyword>
<feature type="domain" description="PDZ" evidence="2">
    <location>
        <begin position="311"/>
        <end position="350"/>
    </location>
</feature>
<accession>A0A2V3WDG7</accession>
<reference evidence="3 4" key="1">
    <citation type="submission" date="2018-05" db="EMBL/GenBank/DDBJ databases">
        <title>Genomic Encyclopedia of Type Strains, Phase IV (KMG-IV): sequencing the most valuable type-strain genomes for metagenomic binning, comparative biology and taxonomic classification.</title>
        <authorList>
            <person name="Goeker M."/>
        </authorList>
    </citation>
    <scope>NUCLEOTIDE SEQUENCE [LARGE SCALE GENOMIC DNA]</scope>
    <source>
        <strain evidence="3 4">DSM 22440</strain>
    </source>
</reference>
<gene>
    <name evidence="3" type="ORF">DES38_105107</name>
</gene>
<keyword evidence="4" id="KW-1185">Reference proteome</keyword>
<organism evidence="3 4">
    <name type="scientific">Streptohalobacillus salinus</name>
    <dbReference type="NCBI Taxonomy" id="621096"/>
    <lineage>
        <taxon>Bacteria</taxon>
        <taxon>Bacillati</taxon>
        <taxon>Bacillota</taxon>
        <taxon>Bacilli</taxon>
        <taxon>Bacillales</taxon>
        <taxon>Bacillaceae</taxon>
        <taxon>Streptohalobacillus</taxon>
    </lineage>
</organism>
<protein>
    <submittedName>
        <fullName evidence="3">PDZ domain-containing protein</fullName>
    </submittedName>
</protein>
<feature type="transmembrane region" description="Helical" evidence="1">
    <location>
        <begin position="106"/>
        <end position="123"/>
    </location>
</feature>
<feature type="transmembrane region" description="Helical" evidence="1">
    <location>
        <begin position="66"/>
        <end position="99"/>
    </location>
</feature>
<dbReference type="Proteomes" id="UP000247922">
    <property type="component" value="Unassembled WGS sequence"/>
</dbReference>
<name>A0A2V3WDG7_9BACI</name>
<proteinExistence type="predicted"/>
<dbReference type="InterPro" id="IPR041489">
    <property type="entry name" value="PDZ_6"/>
</dbReference>
<feature type="transmembrane region" description="Helical" evidence="1">
    <location>
        <begin position="192"/>
        <end position="213"/>
    </location>
</feature>
<evidence type="ECO:0000313" key="4">
    <source>
        <dbReference type="Proteomes" id="UP000247922"/>
    </source>
</evidence>
<evidence type="ECO:0000256" key="1">
    <source>
        <dbReference type="SAM" id="Phobius"/>
    </source>
</evidence>
<feature type="transmembrane region" description="Helical" evidence="1">
    <location>
        <begin position="12"/>
        <end position="35"/>
    </location>
</feature>
<keyword evidence="1" id="KW-1133">Transmembrane helix</keyword>
<sequence>MVDILIDFSYEFLKAIGRLLINPLFYWFFILTYLVSARRVAKERRYFGHKIFSIFDEWYGEKIMGLFYGMLVSLLLMVVGVVIPPLMLTSLIVVTFILSFPRRIKYLSSVYVFGTAAFVLLFLPLYESYLPDLLSAPIEVIDWVSFTTLMGIFLIIETVMLRRVKEDQTFPETFIGARGKTLGQHRIKRMTLMPLLLLWPTGDLTMITDWWPLVDSNPGEFGLILFPVILGFNYVVKSQLPLKFAKRYSNQLMILALIIISVSLVGYFIPIFSLISIVIAILGRALLDYRVKVKDQQQPIYFQPTPLGLRVLAVVPQSPATDMGILAGDVIRKVNGVSVHSTNDFYHALQRNLAFCKLDVLDEYGEVRFCQRAYYQGEHHKLGMVFVEAE</sequence>
<dbReference type="Pfam" id="PF17820">
    <property type="entry name" value="PDZ_6"/>
    <property type="match status" value="1"/>
</dbReference>
<dbReference type="InterPro" id="IPR036034">
    <property type="entry name" value="PDZ_sf"/>
</dbReference>
<dbReference type="SUPFAM" id="SSF50156">
    <property type="entry name" value="PDZ domain-like"/>
    <property type="match status" value="1"/>
</dbReference>
<keyword evidence="1" id="KW-0812">Transmembrane</keyword>